<dbReference type="Proteomes" id="UP000824540">
    <property type="component" value="Unassembled WGS sequence"/>
</dbReference>
<sequence>MSPKHTFTQVQGLHGAAARLVGPKGRVKLRGGSSGIIQINTSSTGRKCHQTCTGTIQSEISSQEAPLLFLPPHRDTLNETCRSRASAPPKKWKLGEQATFDGSTTGEGVELKRHAEGDSARPPACPLPIKRAVITRHVIGGSDALGPPA</sequence>
<evidence type="ECO:0000256" key="1">
    <source>
        <dbReference type="SAM" id="MobiDB-lite"/>
    </source>
</evidence>
<reference evidence="2" key="1">
    <citation type="thesis" date="2021" institute="BYU ScholarsArchive" country="Provo, UT, USA">
        <title>Applications of and Algorithms for Genome Assembly and Genomic Analyses with an Emphasis on Marine Teleosts.</title>
        <authorList>
            <person name="Pickett B.D."/>
        </authorList>
    </citation>
    <scope>NUCLEOTIDE SEQUENCE</scope>
    <source>
        <strain evidence="2">HI-2016</strain>
    </source>
</reference>
<dbReference type="EMBL" id="JAFBMS010000027">
    <property type="protein sequence ID" value="KAG9342615.1"/>
    <property type="molecule type" value="Genomic_DNA"/>
</dbReference>
<proteinExistence type="predicted"/>
<accession>A0A8T2NQG6</accession>
<keyword evidence="3" id="KW-1185">Reference proteome</keyword>
<feature type="compositionally biased region" description="Basic and acidic residues" evidence="1">
    <location>
        <begin position="109"/>
        <end position="119"/>
    </location>
</feature>
<comment type="caution">
    <text evidence="2">The sequence shown here is derived from an EMBL/GenBank/DDBJ whole genome shotgun (WGS) entry which is preliminary data.</text>
</comment>
<evidence type="ECO:0000313" key="3">
    <source>
        <dbReference type="Proteomes" id="UP000824540"/>
    </source>
</evidence>
<organism evidence="2 3">
    <name type="scientific">Albula glossodonta</name>
    <name type="common">roundjaw bonefish</name>
    <dbReference type="NCBI Taxonomy" id="121402"/>
    <lineage>
        <taxon>Eukaryota</taxon>
        <taxon>Metazoa</taxon>
        <taxon>Chordata</taxon>
        <taxon>Craniata</taxon>
        <taxon>Vertebrata</taxon>
        <taxon>Euteleostomi</taxon>
        <taxon>Actinopterygii</taxon>
        <taxon>Neopterygii</taxon>
        <taxon>Teleostei</taxon>
        <taxon>Albuliformes</taxon>
        <taxon>Albulidae</taxon>
        <taxon>Albula</taxon>
    </lineage>
</organism>
<name>A0A8T2NQG6_9TELE</name>
<feature type="region of interest" description="Disordered" evidence="1">
    <location>
        <begin position="98"/>
        <end position="125"/>
    </location>
</feature>
<gene>
    <name evidence="2" type="ORF">JZ751_016052</name>
</gene>
<protein>
    <submittedName>
        <fullName evidence="2">Uncharacterized protein</fullName>
    </submittedName>
</protein>
<evidence type="ECO:0000313" key="2">
    <source>
        <dbReference type="EMBL" id="KAG9342615.1"/>
    </source>
</evidence>
<dbReference type="AlphaFoldDB" id="A0A8T2NQG6"/>